<evidence type="ECO:0000313" key="4">
    <source>
        <dbReference type="Proteomes" id="UP000696280"/>
    </source>
</evidence>
<keyword evidence="1" id="KW-0472">Membrane</keyword>
<dbReference type="Proteomes" id="UP000696280">
    <property type="component" value="Unassembled WGS sequence"/>
</dbReference>
<protein>
    <submittedName>
        <fullName evidence="3">Uncharacterized protein</fullName>
    </submittedName>
</protein>
<feature type="signal peptide" evidence="2">
    <location>
        <begin position="1"/>
        <end position="18"/>
    </location>
</feature>
<organism evidence="3 4">
    <name type="scientific">Hymenoscyphus fraxineus</name>
    <dbReference type="NCBI Taxonomy" id="746836"/>
    <lineage>
        <taxon>Eukaryota</taxon>
        <taxon>Fungi</taxon>
        <taxon>Dikarya</taxon>
        <taxon>Ascomycota</taxon>
        <taxon>Pezizomycotina</taxon>
        <taxon>Leotiomycetes</taxon>
        <taxon>Helotiales</taxon>
        <taxon>Helotiaceae</taxon>
        <taxon>Hymenoscyphus</taxon>
    </lineage>
</organism>
<feature type="transmembrane region" description="Helical" evidence="1">
    <location>
        <begin position="108"/>
        <end position="127"/>
    </location>
</feature>
<name>A0A9N9KKL0_9HELO</name>
<keyword evidence="2" id="KW-0732">Signal</keyword>
<dbReference type="AlphaFoldDB" id="A0A9N9KKL0"/>
<keyword evidence="1" id="KW-1133">Transmembrane helix</keyword>
<evidence type="ECO:0000256" key="1">
    <source>
        <dbReference type="SAM" id="Phobius"/>
    </source>
</evidence>
<sequence>MYLAIFFVSFSFLVATRAFPVTIPGRLPSPTLSLTPSIEAPIPSLTIDPHQRVYAEFSNPLSTATIRPAGIYHPTPKASTKASPEAMVPCSDHLCFSGSIETLIICKILAVLLFLVSSFIAIIYELVVELRDWLHRLSLEKDDRIGAEYLSFTSTLA</sequence>
<evidence type="ECO:0000313" key="3">
    <source>
        <dbReference type="EMBL" id="CAG8948969.1"/>
    </source>
</evidence>
<keyword evidence="4" id="KW-1185">Reference proteome</keyword>
<proteinExistence type="predicted"/>
<feature type="chain" id="PRO_5040203688" evidence="2">
    <location>
        <begin position="19"/>
        <end position="157"/>
    </location>
</feature>
<evidence type="ECO:0000256" key="2">
    <source>
        <dbReference type="SAM" id="SignalP"/>
    </source>
</evidence>
<dbReference type="EMBL" id="CAJVRL010000001">
    <property type="protein sequence ID" value="CAG8948969.1"/>
    <property type="molecule type" value="Genomic_DNA"/>
</dbReference>
<gene>
    <name evidence="3" type="ORF">HYFRA_00002097</name>
</gene>
<keyword evidence="1" id="KW-0812">Transmembrane</keyword>
<comment type="caution">
    <text evidence="3">The sequence shown here is derived from an EMBL/GenBank/DDBJ whole genome shotgun (WGS) entry which is preliminary data.</text>
</comment>
<reference evidence="3" key="1">
    <citation type="submission" date="2021-07" db="EMBL/GenBank/DDBJ databases">
        <authorList>
            <person name="Durling M."/>
        </authorList>
    </citation>
    <scope>NUCLEOTIDE SEQUENCE</scope>
</reference>
<accession>A0A9N9KKL0</accession>